<evidence type="ECO:0000313" key="1">
    <source>
        <dbReference type="EMBL" id="PJE25766.1"/>
    </source>
</evidence>
<sequence length="137" mass="15197">MASDALKLWFSPVSWSDQIAADLRSIAAHDERDVSAFRRQVEAGEMQAMDILANGQRVGCLVWSLAHEPDGCDLVLNAVAARPVEGVSLAREVLWRWRAMARGLGARRLRCWTQRPGLVRILQQEGGIASYVVELEA</sequence>
<proteinExistence type="predicted"/>
<reference evidence="2 3" key="1">
    <citation type="submission" date="2017-09" db="EMBL/GenBank/DDBJ databases">
        <authorList>
            <person name="Ehlers B."/>
            <person name="Leendertz F.H."/>
        </authorList>
    </citation>
    <scope>NUCLEOTIDE SEQUENCE [LARGE SCALE GENOMIC DNA]</scope>
    <source>
        <strain evidence="2 3">CGMCC 1.12662</strain>
    </source>
</reference>
<keyword evidence="4" id="KW-1185">Reference proteome</keyword>
<reference evidence="1 4" key="2">
    <citation type="journal article" date="2018" name="Int. J. Syst. Evol. Microbiol.">
        <title>Pseudooceanicola lipolyticus sp. nov., a marine alphaproteobacterium, reclassification of Oceanicola flagellatus as Pseudooceanicola flagellatus comb. nov. and emended description of the genus Pseudooceanicola.</title>
        <authorList>
            <person name="Huang M.-M."/>
            <person name="Guo L.-L."/>
            <person name="Wu Y.-H."/>
            <person name="Lai Q.-L."/>
            <person name="Shao Z.-Z."/>
            <person name="Wang C.-S."/>
            <person name="Wu M."/>
            <person name="Xu X.-W."/>
        </authorList>
    </citation>
    <scope>NUCLEOTIDE SEQUENCE [LARGE SCALE GENOMIC DNA]</scope>
    <source>
        <strain evidence="1 4">Ar-45</strain>
    </source>
</reference>
<name>A0A285J1C6_9RHOB</name>
<dbReference type="RefSeq" id="WP_097146179.1">
    <property type="nucleotide sequence ID" value="NZ_OBEA01000004.1"/>
</dbReference>
<dbReference type="EMBL" id="PGTD01000023">
    <property type="protein sequence ID" value="PJE25766.1"/>
    <property type="molecule type" value="Genomic_DNA"/>
</dbReference>
<dbReference type="Proteomes" id="UP000231702">
    <property type="component" value="Unassembled WGS sequence"/>
</dbReference>
<organism evidence="2 3">
    <name type="scientific">Pseudooceanicola antarcticus</name>
    <dbReference type="NCBI Taxonomy" id="1247613"/>
    <lineage>
        <taxon>Bacteria</taxon>
        <taxon>Pseudomonadati</taxon>
        <taxon>Pseudomonadota</taxon>
        <taxon>Alphaproteobacteria</taxon>
        <taxon>Rhodobacterales</taxon>
        <taxon>Paracoccaceae</taxon>
        <taxon>Pseudooceanicola</taxon>
    </lineage>
</organism>
<protein>
    <recommendedName>
        <fullName evidence="5">N-acetyltransferase domain-containing protein</fullName>
    </recommendedName>
</protein>
<evidence type="ECO:0000313" key="2">
    <source>
        <dbReference type="EMBL" id="SNY52941.1"/>
    </source>
</evidence>
<dbReference type="EMBL" id="OBEA01000004">
    <property type="protein sequence ID" value="SNY52941.1"/>
    <property type="molecule type" value="Genomic_DNA"/>
</dbReference>
<evidence type="ECO:0008006" key="5">
    <source>
        <dbReference type="Google" id="ProtNLM"/>
    </source>
</evidence>
<accession>A0A285J1C6</accession>
<evidence type="ECO:0000313" key="3">
    <source>
        <dbReference type="Proteomes" id="UP000231655"/>
    </source>
</evidence>
<dbReference type="AlphaFoldDB" id="A0A285J1C6"/>
<gene>
    <name evidence="1" type="ORF">CVM39_18855</name>
    <name evidence="2" type="ORF">SAMN06297129_2447</name>
</gene>
<dbReference type="Proteomes" id="UP000231655">
    <property type="component" value="Unassembled WGS sequence"/>
</dbReference>
<evidence type="ECO:0000313" key="4">
    <source>
        <dbReference type="Proteomes" id="UP000231702"/>
    </source>
</evidence>